<evidence type="ECO:0000313" key="3">
    <source>
        <dbReference type="EMBL" id="EGG18418.1"/>
    </source>
</evidence>
<protein>
    <recommendedName>
        <fullName evidence="5">Transmembrane 9 superfamily member</fullName>
    </recommendedName>
</protein>
<gene>
    <name evidence="3" type="ORF">DFA_03912</name>
</gene>
<dbReference type="KEGG" id="dfa:DFA_03912"/>
<keyword evidence="2" id="KW-0732">Signal</keyword>
<dbReference type="GeneID" id="14870268"/>
<feature type="signal peptide" evidence="2">
    <location>
        <begin position="1"/>
        <end position="28"/>
    </location>
</feature>
<dbReference type="OMA" id="YPVKDKF"/>
<organism evidence="3 4">
    <name type="scientific">Cavenderia fasciculata</name>
    <name type="common">Slime mold</name>
    <name type="synonym">Dictyostelium fasciculatum</name>
    <dbReference type="NCBI Taxonomy" id="261658"/>
    <lineage>
        <taxon>Eukaryota</taxon>
        <taxon>Amoebozoa</taxon>
        <taxon>Evosea</taxon>
        <taxon>Eumycetozoa</taxon>
        <taxon>Dictyostelia</taxon>
        <taxon>Acytosteliales</taxon>
        <taxon>Cavenderiaceae</taxon>
        <taxon>Cavenderia</taxon>
    </lineage>
</organism>
<dbReference type="EMBL" id="GL883018">
    <property type="protein sequence ID" value="EGG18418.1"/>
    <property type="molecule type" value="Genomic_DNA"/>
</dbReference>
<evidence type="ECO:0008006" key="5">
    <source>
        <dbReference type="Google" id="ProtNLM"/>
    </source>
</evidence>
<evidence type="ECO:0000313" key="4">
    <source>
        <dbReference type="Proteomes" id="UP000007797"/>
    </source>
</evidence>
<reference evidence="4" key="1">
    <citation type="journal article" date="2011" name="Genome Res.">
        <title>Phylogeny-wide analysis of social amoeba genomes highlights ancient origins for complex intercellular communication.</title>
        <authorList>
            <person name="Heidel A.J."/>
            <person name="Lawal H.M."/>
            <person name="Felder M."/>
            <person name="Schilde C."/>
            <person name="Helps N.R."/>
            <person name="Tunggal B."/>
            <person name="Rivero F."/>
            <person name="John U."/>
            <person name="Schleicher M."/>
            <person name="Eichinger L."/>
            <person name="Platzer M."/>
            <person name="Noegel A.A."/>
            <person name="Schaap P."/>
            <person name="Gloeckner G."/>
        </authorList>
    </citation>
    <scope>NUCLEOTIDE SEQUENCE [LARGE SCALE GENOMIC DNA]</scope>
    <source>
        <strain evidence="4">SH3</strain>
    </source>
</reference>
<keyword evidence="1" id="KW-0812">Transmembrane</keyword>
<name>F4Q0R7_CACFS</name>
<proteinExistence type="predicted"/>
<dbReference type="OrthoDB" id="18530at2759"/>
<evidence type="ECO:0000256" key="1">
    <source>
        <dbReference type="SAM" id="Phobius"/>
    </source>
</evidence>
<dbReference type="STRING" id="1054147.F4Q0R7"/>
<keyword evidence="1" id="KW-1133">Transmembrane helix</keyword>
<dbReference type="RefSeq" id="XP_004366322.1">
    <property type="nucleotide sequence ID" value="XM_004366265.1"/>
</dbReference>
<dbReference type="PANTHER" id="PTHR40368">
    <property type="entry name" value="YALI0F14399P"/>
    <property type="match status" value="1"/>
</dbReference>
<feature type="chain" id="PRO_5003313582" description="Transmembrane 9 superfamily member" evidence="2">
    <location>
        <begin position="29"/>
        <end position="256"/>
    </location>
</feature>
<dbReference type="AlphaFoldDB" id="F4Q0R7"/>
<accession>F4Q0R7</accession>
<keyword evidence="1" id="KW-0472">Membrane</keyword>
<feature type="transmembrane region" description="Helical" evidence="1">
    <location>
        <begin position="221"/>
        <end position="244"/>
    </location>
</feature>
<dbReference type="PANTHER" id="PTHR40368:SF1">
    <property type="entry name" value="YALI0F14399P"/>
    <property type="match status" value="1"/>
</dbReference>
<evidence type="ECO:0000256" key="2">
    <source>
        <dbReference type="SAM" id="SignalP"/>
    </source>
</evidence>
<sequence>MNRLLSPLPSILLVILYTILLLSSYSNAENLAKYQPGDAIKLECLNRQTMEWGPGPRCEGRKKGDYDGITFFYGKNTFLSCGIAISTKEMYEQLTQNIKQENSWECRIPLSPDDKLKIYIPVHIPVWGFVQTDHLDVTDHINVLFHEEDGIIHGATIYPVKDKFVQVKSDLRSTLTYHGHIKWLKGGSFSEISGGAGAGGGVNTGANEFGQLWISASMSSVFLWCLITFVFSILAAAIIYKSFLKPRLIRKYLKTD</sequence>
<keyword evidence="4" id="KW-1185">Reference proteome</keyword>
<dbReference type="Proteomes" id="UP000007797">
    <property type="component" value="Unassembled WGS sequence"/>
</dbReference>